<gene>
    <name evidence="2" type="ORF">ACFSBT_21240</name>
</gene>
<dbReference type="InterPro" id="IPR036390">
    <property type="entry name" value="WH_DNA-bd_sf"/>
</dbReference>
<dbReference type="Proteomes" id="UP001597187">
    <property type="component" value="Unassembled WGS sequence"/>
</dbReference>
<sequence>MVLTVSDFLNEKGAVELICEVKPRGSRQNELEEALFLSENTLRKRLAQAVEVELLTRAPAPGEPGRTHYFLLAKQGIMLRAALDHLGTTTTYEAYRDARLEFIKRAEEGRKWVEQNPESTQPSQRRLDSLYVARATLSLDVFRNHDDFPNADETRGFGMGDMWAAHERATREDDS</sequence>
<name>A0ABD6B1Z6_9EURY</name>
<dbReference type="Gene3D" id="1.10.10.10">
    <property type="entry name" value="Winged helix-like DNA-binding domain superfamily/Winged helix DNA-binding domain"/>
    <property type="match status" value="1"/>
</dbReference>
<accession>A0ABD6B1Z6</accession>
<dbReference type="InterPro" id="IPR002577">
    <property type="entry name" value="HTH_HxlR"/>
</dbReference>
<evidence type="ECO:0000259" key="1">
    <source>
        <dbReference type="Pfam" id="PF01638"/>
    </source>
</evidence>
<dbReference type="AlphaFoldDB" id="A0ABD6B1Z6"/>
<comment type="caution">
    <text evidence="2">The sequence shown here is derived from an EMBL/GenBank/DDBJ whole genome shotgun (WGS) entry which is preliminary data.</text>
</comment>
<protein>
    <submittedName>
        <fullName evidence="2">Winged helix-turn-helix transcriptional regulator</fullName>
    </submittedName>
</protein>
<feature type="domain" description="HTH hxlR-type" evidence="1">
    <location>
        <begin position="11"/>
        <end position="88"/>
    </location>
</feature>
<dbReference type="InterPro" id="IPR036388">
    <property type="entry name" value="WH-like_DNA-bd_sf"/>
</dbReference>
<dbReference type="SUPFAM" id="SSF46785">
    <property type="entry name" value="Winged helix' DNA-binding domain"/>
    <property type="match status" value="1"/>
</dbReference>
<reference evidence="2 3" key="1">
    <citation type="journal article" date="2019" name="Int. J. Syst. Evol. Microbiol.">
        <title>The Global Catalogue of Microorganisms (GCM) 10K type strain sequencing project: providing services to taxonomists for standard genome sequencing and annotation.</title>
        <authorList>
            <consortium name="The Broad Institute Genomics Platform"/>
            <consortium name="The Broad Institute Genome Sequencing Center for Infectious Disease"/>
            <person name="Wu L."/>
            <person name="Ma J."/>
        </authorList>
    </citation>
    <scope>NUCLEOTIDE SEQUENCE [LARGE SCALE GENOMIC DNA]</scope>
    <source>
        <strain evidence="2 3">CGMCC 1.12563</strain>
    </source>
</reference>
<evidence type="ECO:0000313" key="3">
    <source>
        <dbReference type="Proteomes" id="UP001597187"/>
    </source>
</evidence>
<proteinExistence type="predicted"/>
<keyword evidence="3" id="KW-1185">Reference proteome</keyword>
<dbReference type="Pfam" id="PF01638">
    <property type="entry name" value="HxlR"/>
    <property type="match status" value="1"/>
</dbReference>
<evidence type="ECO:0000313" key="2">
    <source>
        <dbReference type="EMBL" id="MFD1515814.1"/>
    </source>
</evidence>
<organism evidence="2 3">
    <name type="scientific">Halomarina rubra</name>
    <dbReference type="NCBI Taxonomy" id="2071873"/>
    <lineage>
        <taxon>Archaea</taxon>
        <taxon>Methanobacteriati</taxon>
        <taxon>Methanobacteriota</taxon>
        <taxon>Stenosarchaea group</taxon>
        <taxon>Halobacteria</taxon>
        <taxon>Halobacteriales</taxon>
        <taxon>Natronomonadaceae</taxon>
        <taxon>Halomarina</taxon>
    </lineage>
</organism>
<dbReference type="EMBL" id="JBHUDC010000011">
    <property type="protein sequence ID" value="MFD1515814.1"/>
    <property type="molecule type" value="Genomic_DNA"/>
</dbReference>